<reference evidence="1" key="1">
    <citation type="journal article" date="2015" name="Nature">
        <title>Complex archaea that bridge the gap between prokaryotes and eukaryotes.</title>
        <authorList>
            <person name="Spang A."/>
            <person name="Saw J.H."/>
            <person name="Jorgensen S.L."/>
            <person name="Zaremba-Niedzwiedzka K."/>
            <person name="Martijn J."/>
            <person name="Lind A.E."/>
            <person name="van Eijk R."/>
            <person name="Schleper C."/>
            <person name="Guy L."/>
            <person name="Ettema T.J."/>
        </authorList>
    </citation>
    <scope>NUCLEOTIDE SEQUENCE</scope>
</reference>
<dbReference type="AlphaFoldDB" id="A0A0F9QSR0"/>
<protein>
    <submittedName>
        <fullName evidence="1">Uncharacterized protein</fullName>
    </submittedName>
</protein>
<evidence type="ECO:0000313" key="1">
    <source>
        <dbReference type="EMBL" id="KKN16151.1"/>
    </source>
</evidence>
<proteinExistence type="predicted"/>
<organism evidence="1">
    <name type="scientific">marine sediment metagenome</name>
    <dbReference type="NCBI Taxonomy" id="412755"/>
    <lineage>
        <taxon>unclassified sequences</taxon>
        <taxon>metagenomes</taxon>
        <taxon>ecological metagenomes</taxon>
    </lineage>
</organism>
<dbReference type="EMBL" id="LAZR01003643">
    <property type="protein sequence ID" value="KKN16151.1"/>
    <property type="molecule type" value="Genomic_DNA"/>
</dbReference>
<accession>A0A0F9QSR0</accession>
<sequence>MNITDKDILILRNKNAPSFISINGIIAKIQDSYITFENKVKFIKEGTRIEKQDIEILKIGENKTIFYNAETKAWSVVLA</sequence>
<comment type="caution">
    <text evidence="1">The sequence shown here is derived from an EMBL/GenBank/DDBJ whole genome shotgun (WGS) entry which is preliminary data.</text>
</comment>
<gene>
    <name evidence="1" type="ORF">LCGC14_0978880</name>
</gene>
<name>A0A0F9QSR0_9ZZZZ</name>